<evidence type="ECO:0000313" key="2">
    <source>
        <dbReference type="Proteomes" id="UP000650524"/>
    </source>
</evidence>
<protein>
    <submittedName>
        <fullName evidence="1">GNAT family N-acetyltransferase</fullName>
    </submittedName>
</protein>
<feature type="non-terminal residue" evidence="1">
    <location>
        <position position="68"/>
    </location>
</feature>
<dbReference type="Proteomes" id="UP000650524">
    <property type="component" value="Unassembled WGS sequence"/>
</dbReference>
<sequence>MRRLFYRFSDKAVYYRYFSPIKTMPHAKMQEYVNIDYSKTMSIVGLMGEPGEGRIIAEGRYVRLHNLL</sequence>
<gene>
    <name evidence="1" type="ORF">H8E19_06310</name>
</gene>
<proteinExistence type="predicted"/>
<organism evidence="1 2">
    <name type="scientific">Candidatus Desulfacyla euxinica</name>
    <dbReference type="NCBI Taxonomy" id="2841693"/>
    <lineage>
        <taxon>Bacteria</taxon>
        <taxon>Deltaproteobacteria</taxon>
        <taxon>Candidatus Desulfacyla</taxon>
    </lineage>
</organism>
<reference evidence="1 2" key="1">
    <citation type="submission" date="2020-08" db="EMBL/GenBank/DDBJ databases">
        <title>Bridging the membrane lipid divide: bacteria of the FCB group superphylum have the potential to synthesize archaeal ether lipids.</title>
        <authorList>
            <person name="Villanueva L."/>
            <person name="Von Meijenfeldt F.A.B."/>
            <person name="Westbye A.B."/>
            <person name="Yadav S."/>
            <person name="Hopmans E.C."/>
            <person name="Dutilh B.E."/>
            <person name="Sinninghe Damste J.S."/>
        </authorList>
    </citation>
    <scope>NUCLEOTIDE SEQUENCE [LARGE SCALE GENOMIC DNA]</scope>
    <source>
        <strain evidence="1">NIOZ-UU27</strain>
    </source>
</reference>
<dbReference type="EMBL" id="JACNJD010000179">
    <property type="protein sequence ID" value="MBC8177002.1"/>
    <property type="molecule type" value="Genomic_DNA"/>
</dbReference>
<accession>A0A8J6MX36</accession>
<dbReference type="Gene3D" id="3.40.630.30">
    <property type="match status" value="1"/>
</dbReference>
<name>A0A8J6MX36_9DELT</name>
<comment type="caution">
    <text evidence="1">The sequence shown here is derived from an EMBL/GenBank/DDBJ whole genome shotgun (WGS) entry which is preliminary data.</text>
</comment>
<evidence type="ECO:0000313" key="1">
    <source>
        <dbReference type="EMBL" id="MBC8177002.1"/>
    </source>
</evidence>
<dbReference type="AlphaFoldDB" id="A0A8J6MX36"/>